<organism evidence="2 3">
    <name type="scientific">Arsenophonus nasoniae</name>
    <name type="common">son-killer infecting Nasonia vitripennis</name>
    <dbReference type="NCBI Taxonomy" id="638"/>
    <lineage>
        <taxon>Bacteria</taxon>
        <taxon>Pseudomonadati</taxon>
        <taxon>Pseudomonadota</taxon>
        <taxon>Gammaproteobacteria</taxon>
        <taxon>Enterobacterales</taxon>
        <taxon>Morganellaceae</taxon>
        <taxon>Arsenophonus</taxon>
    </lineage>
</organism>
<feature type="transmembrane region" description="Helical" evidence="1">
    <location>
        <begin position="58"/>
        <end position="76"/>
    </location>
</feature>
<dbReference type="EMBL" id="CP123523">
    <property type="protein sequence ID" value="WGM04170.1"/>
    <property type="molecule type" value="Genomic_DNA"/>
</dbReference>
<keyword evidence="1" id="KW-1133">Transmembrane helix</keyword>
<sequence>MPDYLATSGRSGFSCTPTERNKLKFSHPLQSERIKPMNNTWWQEFVRFFLQGITLNRLIYMLIIFVLLIFITPASIKDWINSSSPEIFSSYWLYFVFFLVSYVIAQLISFLTVFTKRRFRNLIECPNRAAILNTLTHDEIDLLKHIVRSGEIVELPTQNETVKGLIRKGIIAYYDYPDAPMVFTGDEKQLFKLTNYYKNILKFVDI</sequence>
<evidence type="ECO:0000313" key="2">
    <source>
        <dbReference type="EMBL" id="WGM04170.1"/>
    </source>
</evidence>
<dbReference type="GeneID" id="96877443"/>
<evidence type="ECO:0000313" key="3">
    <source>
        <dbReference type="Proteomes" id="UP001177592"/>
    </source>
</evidence>
<evidence type="ECO:0000256" key="1">
    <source>
        <dbReference type="SAM" id="Phobius"/>
    </source>
</evidence>
<reference evidence="2" key="1">
    <citation type="submission" date="2023-04" db="EMBL/GenBank/DDBJ databases">
        <title>Genome dynamics across the evolutionary transition to endosymbiosis.</title>
        <authorList>
            <person name="Siozios S."/>
            <person name="Nadal-Jimenez P."/>
            <person name="Azagi T."/>
            <person name="Sprong H."/>
            <person name="Frost C.L."/>
            <person name="Parratt S.R."/>
            <person name="Taylor G."/>
            <person name="Brettell L."/>
            <person name="Lew K.C."/>
            <person name="Croft L."/>
            <person name="King K.C."/>
            <person name="Brockhurst M.A."/>
            <person name="Hypsa V."/>
            <person name="Novakova E."/>
            <person name="Darby A.C."/>
            <person name="Hurst G.D.D."/>
        </authorList>
    </citation>
    <scope>NUCLEOTIDE SEQUENCE</scope>
    <source>
        <strain evidence="2">ANv_CAN</strain>
    </source>
</reference>
<name>A0ABY8NII9_9GAMM</name>
<keyword evidence="1" id="KW-0812">Transmembrane</keyword>
<dbReference type="Proteomes" id="UP001177592">
    <property type="component" value="Chromosome"/>
</dbReference>
<keyword evidence="1" id="KW-0472">Membrane</keyword>
<dbReference type="InterPro" id="IPR025982">
    <property type="entry name" value="SieB"/>
</dbReference>
<dbReference type="Pfam" id="PF14163">
    <property type="entry name" value="SieB"/>
    <property type="match status" value="1"/>
</dbReference>
<proteinExistence type="predicted"/>
<keyword evidence="3" id="KW-1185">Reference proteome</keyword>
<dbReference type="RefSeq" id="WP_135677723.1">
    <property type="nucleotide sequence ID" value="NZ_CP038613.1"/>
</dbReference>
<accession>A0ABY8NII9</accession>
<gene>
    <name evidence="2" type="ORF">QE258_10900</name>
</gene>
<protein>
    <submittedName>
        <fullName evidence="2">Super-infection exclusion protein B</fullName>
    </submittedName>
</protein>
<feature type="transmembrane region" description="Helical" evidence="1">
    <location>
        <begin position="91"/>
        <end position="114"/>
    </location>
</feature>